<evidence type="ECO:0000313" key="2">
    <source>
        <dbReference type="Proteomes" id="UP000286402"/>
    </source>
</evidence>
<gene>
    <name evidence="1" type="ORF">BCY89_07080</name>
</gene>
<evidence type="ECO:0000313" key="1">
    <source>
        <dbReference type="EMBL" id="RKF34722.1"/>
    </source>
</evidence>
<reference evidence="1 2" key="1">
    <citation type="submission" date="2016-07" db="EMBL/GenBank/DDBJ databases">
        <title>Genome analysis of Sphingobacterium siyangense T12B17.</title>
        <authorList>
            <person name="Xu D."/>
            <person name="Su Y."/>
            <person name="Zheng S."/>
        </authorList>
    </citation>
    <scope>NUCLEOTIDE SEQUENCE [LARGE SCALE GENOMIC DNA]</scope>
    <source>
        <strain evidence="1 2">T12B17</strain>
    </source>
</reference>
<proteinExistence type="predicted"/>
<keyword evidence="2" id="KW-1185">Reference proteome</keyword>
<name>A0A420FP83_9SPHI</name>
<dbReference type="Proteomes" id="UP000286402">
    <property type="component" value="Unassembled WGS sequence"/>
</dbReference>
<dbReference type="AlphaFoldDB" id="A0A420FP83"/>
<comment type="caution">
    <text evidence="1">The sequence shown here is derived from an EMBL/GenBank/DDBJ whole genome shotgun (WGS) entry which is preliminary data.</text>
</comment>
<protein>
    <submittedName>
        <fullName evidence="1">Uncharacterized protein</fullName>
    </submittedName>
</protein>
<dbReference type="RefSeq" id="WP_120334520.1">
    <property type="nucleotide sequence ID" value="NZ_JBPFRJ010000004.1"/>
</dbReference>
<organism evidence="1 2">
    <name type="scientific">Sphingobacterium siyangense</name>
    <dbReference type="NCBI Taxonomy" id="459529"/>
    <lineage>
        <taxon>Bacteria</taxon>
        <taxon>Pseudomonadati</taxon>
        <taxon>Bacteroidota</taxon>
        <taxon>Sphingobacteriia</taxon>
        <taxon>Sphingobacteriales</taxon>
        <taxon>Sphingobacteriaceae</taxon>
        <taxon>Sphingobacterium</taxon>
    </lineage>
</organism>
<sequence length="263" mass="29866">MTFLYQYFRFYAVLVAFIFSFNVSAQKQSGMDSNALAINFVDGQLPEGNYTAAVLGIPRPNASQLAIVGKMKQAMKANEDWFFKTMKELKPGEPMPYHKNLGISEEEYAAFMEFSQSIKIDKIGAMELKIIRKDNSIHFEPKDFGDYLKYLVIDLKDQRVRVDSLGLEYKGQIILDAKQTTLVAGPWAGYSWQLEEFKKDGQLISDPNKVVPAEMGELDIKSIEVLIGKLDRIDQCFLYLKSNIVNKGHVLAKQEIALLLTKE</sequence>
<dbReference type="EMBL" id="MCAQ01000023">
    <property type="protein sequence ID" value="RKF34722.1"/>
    <property type="molecule type" value="Genomic_DNA"/>
</dbReference>
<accession>A0A420FP83</accession>